<keyword evidence="1" id="KW-0812">Transmembrane</keyword>
<proteinExistence type="predicted"/>
<evidence type="ECO:0000256" key="1">
    <source>
        <dbReference type="SAM" id="Phobius"/>
    </source>
</evidence>
<evidence type="ECO:0000313" key="3">
    <source>
        <dbReference type="Proteomes" id="UP001497045"/>
    </source>
</evidence>
<keyword evidence="1" id="KW-1133">Transmembrane helix</keyword>
<keyword evidence="1" id="KW-0472">Membrane</keyword>
<sequence length="93" mass="10203">MFVPLWLLVGMVAVIVLLAGALIRKGSADDMISRQRRDAPPARTVDEAALLALPEVAEALERGNRIEAIRHIRLASGLGLKASKDLVERHTRR</sequence>
<feature type="transmembrane region" description="Helical" evidence="1">
    <location>
        <begin position="6"/>
        <end position="23"/>
    </location>
</feature>
<organism evidence="2 3">
    <name type="scientific">Aurantiacibacter gilvus</name>
    <dbReference type="NCBI Taxonomy" id="3139141"/>
    <lineage>
        <taxon>Bacteria</taxon>
        <taxon>Pseudomonadati</taxon>
        <taxon>Pseudomonadota</taxon>
        <taxon>Alphaproteobacteria</taxon>
        <taxon>Sphingomonadales</taxon>
        <taxon>Erythrobacteraceae</taxon>
        <taxon>Aurantiacibacter</taxon>
    </lineage>
</organism>
<keyword evidence="3" id="KW-1185">Reference proteome</keyword>
<dbReference type="Gene3D" id="3.30.1390.10">
    <property type="match status" value="1"/>
</dbReference>
<protein>
    <recommendedName>
        <fullName evidence="4">Ribosomal protein L7/L12 C-terminal domain-containing protein</fullName>
    </recommendedName>
</protein>
<dbReference type="Proteomes" id="UP001497045">
    <property type="component" value="Unassembled WGS sequence"/>
</dbReference>
<dbReference type="InterPro" id="IPR014719">
    <property type="entry name" value="Ribosomal_bL12_C/ClpS-like"/>
</dbReference>
<evidence type="ECO:0008006" key="4">
    <source>
        <dbReference type="Google" id="ProtNLM"/>
    </source>
</evidence>
<reference evidence="2 3" key="1">
    <citation type="submission" date="2024-04" db="EMBL/GenBank/DDBJ databases">
        <title>Aurantiacibacter sp. DGU6 16S ribosomal RNA gene Genome sequencing and assembly.</title>
        <authorList>
            <person name="Park S."/>
        </authorList>
    </citation>
    <scope>NUCLEOTIDE SEQUENCE [LARGE SCALE GENOMIC DNA]</scope>
    <source>
        <strain evidence="2 3">DGU6</strain>
    </source>
</reference>
<comment type="caution">
    <text evidence="2">The sequence shown here is derived from an EMBL/GenBank/DDBJ whole genome shotgun (WGS) entry which is preliminary data.</text>
</comment>
<dbReference type="EMBL" id="JBBYHV010000001">
    <property type="protein sequence ID" value="MEL1250662.1"/>
    <property type="molecule type" value="Genomic_DNA"/>
</dbReference>
<gene>
    <name evidence="2" type="ORF">AAEO60_08265</name>
</gene>
<dbReference type="RefSeq" id="WP_341673175.1">
    <property type="nucleotide sequence ID" value="NZ_JBBYHV010000001.1"/>
</dbReference>
<accession>A0ABU9IER1</accession>
<name>A0ABU9IER1_9SPHN</name>
<evidence type="ECO:0000313" key="2">
    <source>
        <dbReference type="EMBL" id="MEL1250662.1"/>
    </source>
</evidence>